<evidence type="ECO:0000313" key="2">
    <source>
        <dbReference type="Proteomes" id="UP000289738"/>
    </source>
</evidence>
<keyword evidence="2" id="KW-1185">Reference proteome</keyword>
<reference evidence="1 2" key="1">
    <citation type="submission" date="2019-01" db="EMBL/GenBank/DDBJ databases">
        <title>Sequencing of cultivated peanut Arachis hypogaea provides insights into genome evolution and oil improvement.</title>
        <authorList>
            <person name="Chen X."/>
        </authorList>
    </citation>
    <scope>NUCLEOTIDE SEQUENCE [LARGE SCALE GENOMIC DNA]</scope>
    <source>
        <strain evidence="2">cv. Fuhuasheng</strain>
        <tissue evidence="1">Leaves</tissue>
    </source>
</reference>
<protein>
    <submittedName>
        <fullName evidence="1">Uncharacterized protein</fullName>
    </submittedName>
</protein>
<evidence type="ECO:0000313" key="1">
    <source>
        <dbReference type="EMBL" id="RYR51173.1"/>
    </source>
</evidence>
<comment type="caution">
    <text evidence="1">The sequence shown here is derived from an EMBL/GenBank/DDBJ whole genome shotgun (WGS) entry which is preliminary data.</text>
</comment>
<name>A0A445CJT5_ARAHY</name>
<proteinExistence type="predicted"/>
<sequence length="124" mass="14707">MYEGVLCCLWPKHGRRFCSHLLRFHFRGSHLAGSTRLGSIMQGHVCICRLRRYSKQSSFSQGVQRRHLLAWCCRPITRFSGPFQAPTPSSYLSHFLIQTQHHLTSHFRHFFFFIIYTYLCRIKS</sequence>
<accession>A0A445CJT5</accession>
<dbReference type="Proteomes" id="UP000289738">
    <property type="component" value="Chromosome A06"/>
</dbReference>
<dbReference type="EMBL" id="SDMP01000006">
    <property type="protein sequence ID" value="RYR51173.1"/>
    <property type="molecule type" value="Genomic_DNA"/>
</dbReference>
<organism evidence="1 2">
    <name type="scientific">Arachis hypogaea</name>
    <name type="common">Peanut</name>
    <dbReference type="NCBI Taxonomy" id="3818"/>
    <lineage>
        <taxon>Eukaryota</taxon>
        <taxon>Viridiplantae</taxon>
        <taxon>Streptophyta</taxon>
        <taxon>Embryophyta</taxon>
        <taxon>Tracheophyta</taxon>
        <taxon>Spermatophyta</taxon>
        <taxon>Magnoliopsida</taxon>
        <taxon>eudicotyledons</taxon>
        <taxon>Gunneridae</taxon>
        <taxon>Pentapetalae</taxon>
        <taxon>rosids</taxon>
        <taxon>fabids</taxon>
        <taxon>Fabales</taxon>
        <taxon>Fabaceae</taxon>
        <taxon>Papilionoideae</taxon>
        <taxon>50 kb inversion clade</taxon>
        <taxon>dalbergioids sensu lato</taxon>
        <taxon>Dalbergieae</taxon>
        <taxon>Pterocarpus clade</taxon>
        <taxon>Arachis</taxon>
    </lineage>
</organism>
<dbReference type="AlphaFoldDB" id="A0A445CJT5"/>
<gene>
    <name evidence="1" type="ORF">Ahy_A06g026213</name>
</gene>